<sequence length="109" mass="13088">MLSYVLLFHHGYFRVNFSTLLIFIEVAQIHIVIHGLLFCRRYDIYCAFIKRRCRFVTNRLFYAIVWVPVMCNSWTRRHNLCIVAHVIFRLCAKITFKKIGVSIQMVKVF</sequence>
<keyword evidence="1" id="KW-1133">Transmembrane helix</keyword>
<dbReference type="EMBL" id="DVOJ01000009">
    <property type="protein sequence ID" value="HIV01415.1"/>
    <property type="molecule type" value="Genomic_DNA"/>
</dbReference>
<evidence type="ECO:0000313" key="3">
    <source>
        <dbReference type="Proteomes" id="UP000886861"/>
    </source>
</evidence>
<name>A0A9D1NEL4_9FIRM</name>
<proteinExistence type="predicted"/>
<reference evidence="2" key="2">
    <citation type="journal article" date="2021" name="PeerJ">
        <title>Extensive microbial diversity within the chicken gut microbiome revealed by metagenomics and culture.</title>
        <authorList>
            <person name="Gilroy R."/>
            <person name="Ravi A."/>
            <person name="Getino M."/>
            <person name="Pursley I."/>
            <person name="Horton D.L."/>
            <person name="Alikhan N.F."/>
            <person name="Baker D."/>
            <person name="Gharbi K."/>
            <person name="Hall N."/>
            <person name="Watson M."/>
            <person name="Adriaenssens E.M."/>
            <person name="Foster-Nyarko E."/>
            <person name="Jarju S."/>
            <person name="Secka A."/>
            <person name="Antonio M."/>
            <person name="Oren A."/>
            <person name="Chaudhuri R.R."/>
            <person name="La Ragione R."/>
            <person name="Hildebrand F."/>
            <person name="Pallen M.J."/>
        </authorList>
    </citation>
    <scope>NUCLEOTIDE SEQUENCE</scope>
    <source>
        <strain evidence="2">CHK186-9395</strain>
    </source>
</reference>
<evidence type="ECO:0000313" key="2">
    <source>
        <dbReference type="EMBL" id="HIV01415.1"/>
    </source>
</evidence>
<organism evidence="2 3">
    <name type="scientific">Candidatus Caccopulliclostridium gallistercoris</name>
    <dbReference type="NCBI Taxonomy" id="2840719"/>
    <lineage>
        <taxon>Bacteria</taxon>
        <taxon>Bacillati</taxon>
        <taxon>Bacillota</taxon>
        <taxon>Clostridia</taxon>
        <taxon>Candidatus Caccopulliclostridium</taxon>
    </lineage>
</organism>
<reference evidence="2" key="1">
    <citation type="submission" date="2020-10" db="EMBL/GenBank/DDBJ databases">
        <authorList>
            <person name="Gilroy R."/>
        </authorList>
    </citation>
    <scope>NUCLEOTIDE SEQUENCE</scope>
    <source>
        <strain evidence="2">CHK186-9395</strain>
    </source>
</reference>
<gene>
    <name evidence="2" type="ORF">IAA62_02545</name>
</gene>
<accession>A0A9D1NEL4</accession>
<keyword evidence="1" id="KW-0812">Transmembrane</keyword>
<protein>
    <submittedName>
        <fullName evidence="2">DUF2964 family protein</fullName>
    </submittedName>
</protein>
<keyword evidence="1" id="KW-0472">Membrane</keyword>
<dbReference type="Proteomes" id="UP000886861">
    <property type="component" value="Unassembled WGS sequence"/>
</dbReference>
<feature type="transmembrane region" description="Helical" evidence="1">
    <location>
        <begin position="20"/>
        <end position="39"/>
    </location>
</feature>
<dbReference type="AlphaFoldDB" id="A0A9D1NEL4"/>
<comment type="caution">
    <text evidence="2">The sequence shown here is derived from an EMBL/GenBank/DDBJ whole genome shotgun (WGS) entry which is preliminary data.</text>
</comment>
<evidence type="ECO:0000256" key="1">
    <source>
        <dbReference type="SAM" id="Phobius"/>
    </source>
</evidence>